<sequence>MPRSPTLLLAALLLAPTSAVRVAAAAEPVLVEFHFTPVKNAQIAIWLEDAKGNYVRDVMVTQAVGKYGIGNRPGIWNFLSSWRAPYGPRVSVLPVWAHRRGKTYPKIILHDEDPGDLDSLGFHENTSSDEPYFCRPLSPSEHETVAVDTMTCPSPKVFNSDKGQFDPEGDISWYPPRNDILAFDPALDAEETQTYATLNDLDAVTAATPPGDQAAFVTVLVPPEAMAGAPLTAYLEIGVEADENSAFSFDRDADHYVDPDLSAYGVEYLGQPSVVYAVPFDPFTQGFRGTVDYAGYADWDGATGALHPPDPTISAADGSGADRLKLMSKNGETFRWGVYSHGGPGEGGTTGDGGSGSDSGESDGPDGTTGGDPGDGWGSCAQVHALAPIEDLALVGESFDRVQVSFRLPPPADPTIALKEVHVFSIASNAPLTEELLGAAHQSTFSAAELGRTEGLVSVEVGELWADYTYQFAVRHEDACTNRSPLVTADITTEAQKFQTVDTFCFLATAAWGAPWAAQVAALRAFRDDFLKASPTGVDLVRFYYAHSPPLARVIAREPLLRGLARVVLQPVADAAALATSR</sequence>
<dbReference type="Proteomes" id="UP001221686">
    <property type="component" value="Unassembled WGS sequence"/>
</dbReference>
<keyword evidence="4" id="KW-1185">Reference proteome</keyword>
<feature type="signal peptide" evidence="2">
    <location>
        <begin position="1"/>
        <end position="25"/>
    </location>
</feature>
<dbReference type="RefSeq" id="WP_272085271.1">
    <property type="nucleotide sequence ID" value="NZ_JAQNDL010000001.1"/>
</dbReference>
<feature type="chain" id="PRO_5045879455" evidence="2">
    <location>
        <begin position="26"/>
        <end position="582"/>
    </location>
</feature>
<dbReference type="InterPro" id="IPR049886">
    <property type="entry name" value="CFI_box_CTERM_dom"/>
</dbReference>
<reference evidence="3 4" key="1">
    <citation type="submission" date="2022-11" db="EMBL/GenBank/DDBJ databases">
        <title>Minimal conservation of predation-associated metabolite biosynthetic gene clusters underscores biosynthetic potential of Myxococcota including descriptions for ten novel species: Archangium lansinium sp. nov., Myxococcus landrumus sp. nov., Nannocystis bai.</title>
        <authorList>
            <person name="Ahearne A."/>
            <person name="Stevens C."/>
            <person name="Dowd S."/>
        </authorList>
    </citation>
    <scope>NUCLEOTIDE SEQUENCE [LARGE SCALE GENOMIC DNA]</scope>
    <source>
        <strain evidence="3 4">BB15-2</strain>
    </source>
</reference>
<evidence type="ECO:0000313" key="4">
    <source>
        <dbReference type="Proteomes" id="UP001221686"/>
    </source>
</evidence>
<feature type="compositionally biased region" description="Gly residues" evidence="1">
    <location>
        <begin position="340"/>
        <end position="357"/>
    </location>
</feature>
<name>A0ABT5DUF4_9BACT</name>
<feature type="region of interest" description="Disordered" evidence="1">
    <location>
        <begin position="337"/>
        <end position="379"/>
    </location>
</feature>
<evidence type="ECO:0000256" key="1">
    <source>
        <dbReference type="SAM" id="MobiDB-lite"/>
    </source>
</evidence>
<protein>
    <submittedName>
        <fullName evidence="3">Uncharacterized protein</fullName>
    </submittedName>
</protein>
<evidence type="ECO:0000256" key="2">
    <source>
        <dbReference type="SAM" id="SignalP"/>
    </source>
</evidence>
<gene>
    <name evidence="3" type="ORF">POL25_07745</name>
</gene>
<proteinExistence type="predicted"/>
<feature type="compositionally biased region" description="Gly residues" evidence="1">
    <location>
        <begin position="367"/>
        <end position="377"/>
    </location>
</feature>
<evidence type="ECO:0000313" key="3">
    <source>
        <dbReference type="EMBL" id="MDC0716780.1"/>
    </source>
</evidence>
<dbReference type="NCBIfam" id="NF041770">
    <property type="entry name" value="CFI_box_CTERM"/>
    <property type="match status" value="1"/>
</dbReference>
<comment type="caution">
    <text evidence="3">The sequence shown here is derived from an EMBL/GenBank/DDBJ whole genome shotgun (WGS) entry which is preliminary data.</text>
</comment>
<keyword evidence="2" id="KW-0732">Signal</keyword>
<dbReference type="EMBL" id="JAQNDL010000001">
    <property type="protein sequence ID" value="MDC0716780.1"/>
    <property type="molecule type" value="Genomic_DNA"/>
</dbReference>
<organism evidence="3 4">
    <name type="scientific">Nannocystis bainbridge</name>
    <dbReference type="NCBI Taxonomy" id="2995303"/>
    <lineage>
        <taxon>Bacteria</taxon>
        <taxon>Pseudomonadati</taxon>
        <taxon>Myxococcota</taxon>
        <taxon>Polyangia</taxon>
        <taxon>Nannocystales</taxon>
        <taxon>Nannocystaceae</taxon>
        <taxon>Nannocystis</taxon>
    </lineage>
</organism>
<accession>A0ABT5DUF4</accession>